<reference evidence="4 5" key="1">
    <citation type="submission" date="2017-08" db="EMBL/GenBank/DDBJ databases">
        <title>Mechanisms for carbon and nitrogen cycling indicate functional differentiation within the Candidate Phyla Radiation.</title>
        <authorList>
            <person name="Danczak R.E."/>
            <person name="Johnston M.D."/>
            <person name="Kenah C."/>
            <person name="Slattery M."/>
            <person name="Wrighton K.C."/>
            <person name="Wilkins M.J."/>
        </authorList>
    </citation>
    <scope>NUCLEOTIDE SEQUENCE [LARGE SCALE GENOMIC DNA]</scope>
    <source>
        <strain evidence="4">Gr01-1014_85</strain>
    </source>
</reference>
<accession>A0A554JA63</accession>
<name>A0A554JA63_9BACT</name>
<comment type="caution">
    <text evidence="4">The sequence shown here is derived from an EMBL/GenBank/DDBJ whole genome shotgun (WGS) entry which is preliminary data.</text>
</comment>
<evidence type="ECO:0000313" key="4">
    <source>
        <dbReference type="EMBL" id="TSC65243.1"/>
    </source>
</evidence>
<evidence type="ECO:0000256" key="1">
    <source>
        <dbReference type="ARBA" id="ARBA00007734"/>
    </source>
</evidence>
<dbReference type="SUPFAM" id="SSF53955">
    <property type="entry name" value="Lysozyme-like"/>
    <property type="match status" value="1"/>
</dbReference>
<dbReference type="InterPro" id="IPR008258">
    <property type="entry name" value="Transglycosylase_SLT_dom_1"/>
</dbReference>
<keyword evidence="2" id="KW-0472">Membrane</keyword>
<dbReference type="PROSITE" id="PS00922">
    <property type="entry name" value="TRANSGLYCOSYLASE"/>
    <property type="match status" value="1"/>
</dbReference>
<dbReference type="InterPro" id="IPR000189">
    <property type="entry name" value="Transglyc_AS"/>
</dbReference>
<proteinExistence type="inferred from homology"/>
<evidence type="ECO:0000259" key="3">
    <source>
        <dbReference type="Pfam" id="PF01464"/>
    </source>
</evidence>
<organism evidence="4 5">
    <name type="scientific">Candidatus Berkelbacteria bacterium Gr01-1014_85</name>
    <dbReference type="NCBI Taxonomy" id="2017150"/>
    <lineage>
        <taxon>Bacteria</taxon>
        <taxon>Candidatus Berkelbacteria</taxon>
    </lineage>
</organism>
<dbReference type="Proteomes" id="UP000316253">
    <property type="component" value="Unassembled WGS sequence"/>
</dbReference>
<dbReference type="AlphaFoldDB" id="A0A554JA63"/>
<dbReference type="Gene3D" id="1.10.530.10">
    <property type="match status" value="1"/>
</dbReference>
<dbReference type="GO" id="GO:0016020">
    <property type="term" value="C:membrane"/>
    <property type="evidence" value="ECO:0007669"/>
    <property type="project" value="InterPro"/>
</dbReference>
<evidence type="ECO:0000256" key="2">
    <source>
        <dbReference type="SAM" id="Phobius"/>
    </source>
</evidence>
<dbReference type="GO" id="GO:0008933">
    <property type="term" value="F:peptidoglycan lytic transglycosylase activity"/>
    <property type="evidence" value="ECO:0007669"/>
    <property type="project" value="InterPro"/>
</dbReference>
<dbReference type="InterPro" id="IPR023346">
    <property type="entry name" value="Lysozyme-like_dom_sf"/>
</dbReference>
<keyword evidence="2" id="KW-0812">Transmembrane</keyword>
<protein>
    <submittedName>
        <fullName evidence="4">Murein transglycosylase</fullName>
    </submittedName>
</protein>
<gene>
    <name evidence="4" type="ORF">CEO22_545</name>
</gene>
<dbReference type="PANTHER" id="PTHR37423">
    <property type="entry name" value="SOLUBLE LYTIC MUREIN TRANSGLYCOSYLASE-RELATED"/>
    <property type="match status" value="1"/>
</dbReference>
<evidence type="ECO:0000313" key="5">
    <source>
        <dbReference type="Proteomes" id="UP000316253"/>
    </source>
</evidence>
<comment type="similarity">
    <text evidence="1">Belongs to the transglycosylase Slt family.</text>
</comment>
<keyword evidence="2" id="KW-1133">Transmembrane helix</keyword>
<feature type="domain" description="Transglycosylase SLT" evidence="3">
    <location>
        <begin position="65"/>
        <end position="168"/>
    </location>
</feature>
<feature type="transmembrane region" description="Helical" evidence="2">
    <location>
        <begin position="12"/>
        <end position="32"/>
    </location>
</feature>
<sequence>MIWNKLNARAIRALFSLVFILSAGIIIFSNNINYASLLYPPIPDSHYQMITDAVDHCQVPREMRGFIASVARAESGFRPGAASGAGAVGVMQLLRATGYGVAVNYGISGLNASTFTDPAISYKMGTCYIHYIMGKYSGGADKAQWNNPEYLKAVMIGYNAGPAKGQSYLNGGSSYPSSSLAYANKIIGSTAAYTTDFVQWELRQASGEAATPDSVRATIWRYLIGSQP</sequence>
<dbReference type="Pfam" id="PF01464">
    <property type="entry name" value="SLT"/>
    <property type="match status" value="1"/>
</dbReference>
<dbReference type="PANTHER" id="PTHR37423:SF2">
    <property type="entry name" value="MEMBRANE-BOUND LYTIC MUREIN TRANSGLYCOSYLASE C"/>
    <property type="match status" value="1"/>
</dbReference>
<dbReference type="GO" id="GO:0000270">
    <property type="term" value="P:peptidoglycan metabolic process"/>
    <property type="evidence" value="ECO:0007669"/>
    <property type="project" value="InterPro"/>
</dbReference>
<dbReference type="EMBL" id="VMFD01000054">
    <property type="protein sequence ID" value="TSC65243.1"/>
    <property type="molecule type" value="Genomic_DNA"/>
</dbReference>